<dbReference type="GO" id="GO:0050660">
    <property type="term" value="F:flavin adenine dinucleotide binding"/>
    <property type="evidence" value="ECO:0007669"/>
    <property type="project" value="InterPro"/>
</dbReference>
<protein>
    <submittedName>
        <fullName evidence="8">Acyl-CoA dehydrogenase</fullName>
    </submittedName>
</protein>
<evidence type="ECO:0000313" key="8">
    <source>
        <dbReference type="EMBL" id="SHL08214.1"/>
    </source>
</evidence>
<evidence type="ECO:0000256" key="1">
    <source>
        <dbReference type="ARBA" id="ARBA00001974"/>
    </source>
</evidence>
<evidence type="ECO:0000259" key="7">
    <source>
        <dbReference type="Pfam" id="PF02771"/>
    </source>
</evidence>
<dbReference type="AlphaFoldDB" id="A0A1M6XQI6"/>
<organism evidence="8 9">
    <name type="scientific">Pseudonocardia thermophila</name>
    <dbReference type="NCBI Taxonomy" id="1848"/>
    <lineage>
        <taxon>Bacteria</taxon>
        <taxon>Bacillati</taxon>
        <taxon>Actinomycetota</taxon>
        <taxon>Actinomycetes</taxon>
        <taxon>Pseudonocardiales</taxon>
        <taxon>Pseudonocardiaceae</taxon>
        <taxon>Pseudonocardia</taxon>
    </lineage>
</organism>
<feature type="domain" description="Acyl-CoA dehydrogenase/oxidase C-terminal" evidence="6">
    <location>
        <begin position="226"/>
        <end position="368"/>
    </location>
</feature>
<evidence type="ECO:0000256" key="3">
    <source>
        <dbReference type="ARBA" id="ARBA00022630"/>
    </source>
</evidence>
<proteinExistence type="inferred from homology"/>
<dbReference type="InterPro" id="IPR037069">
    <property type="entry name" value="AcylCoA_DH/ox_N_sf"/>
</dbReference>
<dbReference type="Gene3D" id="1.10.540.10">
    <property type="entry name" value="Acyl-CoA dehydrogenase/oxidase, N-terminal domain"/>
    <property type="match status" value="1"/>
</dbReference>
<gene>
    <name evidence="8" type="ORF">SAMN05443637_117146</name>
</gene>
<evidence type="ECO:0000256" key="4">
    <source>
        <dbReference type="ARBA" id="ARBA00022827"/>
    </source>
</evidence>
<keyword evidence="9" id="KW-1185">Reference proteome</keyword>
<dbReference type="Proteomes" id="UP000184363">
    <property type="component" value="Unassembled WGS sequence"/>
</dbReference>
<evidence type="ECO:0000256" key="2">
    <source>
        <dbReference type="ARBA" id="ARBA00009347"/>
    </source>
</evidence>
<dbReference type="InterPro" id="IPR009075">
    <property type="entry name" value="AcylCo_DH/oxidase_C"/>
</dbReference>
<dbReference type="SUPFAM" id="SSF56645">
    <property type="entry name" value="Acyl-CoA dehydrogenase NM domain-like"/>
    <property type="match status" value="1"/>
</dbReference>
<dbReference type="SUPFAM" id="SSF47203">
    <property type="entry name" value="Acyl-CoA dehydrogenase C-terminal domain-like"/>
    <property type="match status" value="1"/>
</dbReference>
<feature type="domain" description="Acyl-CoA dehydrogenase/oxidase N-terminal" evidence="7">
    <location>
        <begin position="12"/>
        <end position="115"/>
    </location>
</feature>
<dbReference type="PANTHER" id="PTHR43884">
    <property type="entry name" value="ACYL-COA DEHYDROGENASE"/>
    <property type="match status" value="1"/>
</dbReference>
<comment type="cofactor">
    <cofactor evidence="1">
        <name>FAD</name>
        <dbReference type="ChEBI" id="CHEBI:57692"/>
    </cofactor>
</comment>
<dbReference type="Pfam" id="PF00441">
    <property type="entry name" value="Acyl-CoA_dh_1"/>
    <property type="match status" value="1"/>
</dbReference>
<evidence type="ECO:0000259" key="6">
    <source>
        <dbReference type="Pfam" id="PF00441"/>
    </source>
</evidence>
<name>A0A1M6XQI6_PSETH</name>
<dbReference type="GO" id="GO:0003995">
    <property type="term" value="F:acyl-CoA dehydrogenase activity"/>
    <property type="evidence" value="ECO:0007669"/>
    <property type="project" value="TreeGrafter"/>
</dbReference>
<evidence type="ECO:0000256" key="5">
    <source>
        <dbReference type="ARBA" id="ARBA00023002"/>
    </source>
</evidence>
<keyword evidence="4" id="KW-0274">FAD</keyword>
<reference evidence="8 9" key="1">
    <citation type="submission" date="2016-11" db="EMBL/GenBank/DDBJ databases">
        <authorList>
            <person name="Jaros S."/>
            <person name="Januszkiewicz K."/>
            <person name="Wedrychowicz H."/>
        </authorList>
    </citation>
    <scope>NUCLEOTIDE SEQUENCE [LARGE SCALE GENOMIC DNA]</scope>
    <source>
        <strain evidence="8 9">DSM 43832</strain>
    </source>
</reference>
<accession>A0A1M6XQI6</accession>
<dbReference type="STRING" id="1848.SAMN05443637_117146"/>
<dbReference type="EMBL" id="FRAP01000017">
    <property type="protein sequence ID" value="SHL08214.1"/>
    <property type="molecule type" value="Genomic_DNA"/>
</dbReference>
<dbReference type="RefSeq" id="WP_073458944.1">
    <property type="nucleotide sequence ID" value="NZ_FRAP01000017.1"/>
</dbReference>
<keyword evidence="3" id="KW-0285">Flavoprotein</keyword>
<dbReference type="Gene3D" id="1.20.140.10">
    <property type="entry name" value="Butyryl-CoA Dehydrogenase, subunit A, domain 3"/>
    <property type="match status" value="1"/>
</dbReference>
<comment type="similarity">
    <text evidence="2">Belongs to the acyl-CoA dehydrogenase family.</text>
</comment>
<dbReference type="InterPro" id="IPR013786">
    <property type="entry name" value="AcylCoA_DH/ox_N"/>
</dbReference>
<sequence>MPHIALGGEDRTDEQRDLRMELRRLLTRLWSDDHARELADGDRTTGAKLAAVLEHDIALGALLVPEELGGHGGGCVEAAVAAEELGAASAPSRLLGDAMSAHLLATSGDAELHRRLRRVVEDGVPAAVVWPAQDATWDLHQIHPVEITGAGASGRFRYVAEALDAALLLVPARRGAEFGLLLLDLSREGSGVELHPAKGADVLRPLGGLTVAGPTGEWVGLAEPQRVFTETVALGAIVLAAEMIGAARSCIERMATYAGQREQFGRTIGSFQALRHQIVDALVAWEAARAMTYRAAAGFAAMTRGTARIDDVEPMARMAKAAASDALGEASETCIHVYGAIGFTWENPVHLAFKRWAASAQIFGSPTEQRVRVCQHAIINAGGRAGGALRVAG</sequence>
<dbReference type="InterPro" id="IPR036250">
    <property type="entry name" value="AcylCo_DH-like_C"/>
</dbReference>
<dbReference type="InterPro" id="IPR009100">
    <property type="entry name" value="AcylCoA_DH/oxidase_NM_dom_sf"/>
</dbReference>
<dbReference type="OrthoDB" id="3663644at2"/>
<dbReference type="PANTHER" id="PTHR43884:SF20">
    <property type="entry name" value="ACYL-COA DEHYDROGENASE FADE28"/>
    <property type="match status" value="1"/>
</dbReference>
<evidence type="ECO:0000313" key="9">
    <source>
        <dbReference type="Proteomes" id="UP000184363"/>
    </source>
</evidence>
<dbReference type="Pfam" id="PF02771">
    <property type="entry name" value="Acyl-CoA_dh_N"/>
    <property type="match status" value="1"/>
</dbReference>
<keyword evidence="5" id="KW-0560">Oxidoreductase</keyword>